<dbReference type="RefSeq" id="WP_181340101.1">
    <property type="nucleotide sequence ID" value="NZ_JAAKDE010000016.1"/>
</dbReference>
<feature type="domain" description="DRTGG" evidence="1">
    <location>
        <begin position="6"/>
        <end position="97"/>
    </location>
</feature>
<dbReference type="AlphaFoldDB" id="A0A8J6I363"/>
<gene>
    <name evidence="2" type="ORF">G5B42_08805</name>
</gene>
<accession>A0A8J6I363</accession>
<name>A0A8J6I363_9FIRM</name>
<evidence type="ECO:0000313" key="3">
    <source>
        <dbReference type="Proteomes" id="UP000657177"/>
    </source>
</evidence>
<evidence type="ECO:0000313" key="2">
    <source>
        <dbReference type="EMBL" id="MBA2133634.1"/>
    </source>
</evidence>
<dbReference type="Proteomes" id="UP000657177">
    <property type="component" value="Unassembled WGS sequence"/>
</dbReference>
<comment type="caution">
    <text evidence="2">The sequence shown here is derived from an EMBL/GenBank/DDBJ whole genome shotgun (WGS) entry which is preliminary data.</text>
</comment>
<dbReference type="EMBL" id="JAAKDE010000016">
    <property type="protein sequence ID" value="MBA2133634.1"/>
    <property type="molecule type" value="Genomic_DNA"/>
</dbReference>
<sequence length="139" mass="15092">MKLIKIQKLLNATVLTGEELLNQVEVKMICGSDLISDVLSFTKERSLLLTGLTNPQIIRAAEMIDLCGIVFVRGKKPGDEVIKMAGERNLPLLLTRLPLYESCGILYNAGLQGCSGLSLATGGDKIDRAPRPLGDPSRR</sequence>
<protein>
    <recommendedName>
        <fullName evidence="1">DRTGG domain-containing protein</fullName>
    </recommendedName>
</protein>
<keyword evidence="3" id="KW-1185">Reference proteome</keyword>
<dbReference type="InterPro" id="IPR028979">
    <property type="entry name" value="Ser_kin/Pase_Hpr-like_N_sf"/>
</dbReference>
<evidence type="ECO:0000259" key="1">
    <source>
        <dbReference type="Pfam" id="PF07085"/>
    </source>
</evidence>
<dbReference type="Pfam" id="PF07085">
    <property type="entry name" value="DRTGG"/>
    <property type="match status" value="1"/>
</dbReference>
<dbReference type="InterPro" id="IPR010766">
    <property type="entry name" value="DRTGG"/>
</dbReference>
<reference evidence="2" key="1">
    <citation type="submission" date="2020-06" db="EMBL/GenBank/DDBJ databases">
        <title>Novel chitinolytic bacterium.</title>
        <authorList>
            <person name="Ungkulpasvich U."/>
            <person name="Kosugi A."/>
            <person name="Uke A."/>
        </authorList>
    </citation>
    <scope>NUCLEOTIDE SEQUENCE</scope>
    <source>
        <strain evidence="2">UUS1-1</strain>
    </source>
</reference>
<dbReference type="SUPFAM" id="SSF75138">
    <property type="entry name" value="HprK N-terminal domain-like"/>
    <property type="match status" value="1"/>
</dbReference>
<dbReference type="Gene3D" id="3.40.1390.20">
    <property type="entry name" value="HprK N-terminal domain-like"/>
    <property type="match status" value="1"/>
</dbReference>
<proteinExistence type="predicted"/>
<organism evidence="2 3">
    <name type="scientific">Capillibacterium thermochitinicola</name>
    <dbReference type="NCBI Taxonomy" id="2699427"/>
    <lineage>
        <taxon>Bacteria</taxon>
        <taxon>Bacillati</taxon>
        <taxon>Bacillota</taxon>
        <taxon>Capillibacterium</taxon>
    </lineage>
</organism>